<gene>
    <name evidence="1" type="ORF">BCM02_101134</name>
</gene>
<evidence type="ECO:0000313" key="1">
    <source>
        <dbReference type="EMBL" id="TYP79019.1"/>
    </source>
</evidence>
<dbReference type="Proteomes" id="UP000323257">
    <property type="component" value="Unassembled WGS sequence"/>
</dbReference>
<reference evidence="1 2" key="1">
    <citation type="submission" date="2019-07" db="EMBL/GenBank/DDBJ databases">
        <title>Genomic Encyclopedia of Type Strains, Phase III (KMG-III): the genomes of soil and plant-associated and newly described type strains.</title>
        <authorList>
            <person name="Whitman W."/>
        </authorList>
    </citation>
    <scope>NUCLEOTIDE SEQUENCE [LARGE SCALE GENOMIC DNA]</scope>
    <source>
        <strain evidence="1 2">BL24</strain>
    </source>
</reference>
<comment type="caution">
    <text evidence="1">The sequence shown here is derived from an EMBL/GenBank/DDBJ whole genome shotgun (WGS) entry which is preliminary data.</text>
</comment>
<accession>A0A5S5CGV7</accession>
<evidence type="ECO:0000313" key="2">
    <source>
        <dbReference type="Proteomes" id="UP000323257"/>
    </source>
</evidence>
<name>A0A5S5CGV7_9BACL</name>
<proteinExistence type="predicted"/>
<dbReference type="AlphaFoldDB" id="A0A5S5CGV7"/>
<organism evidence="1 2">
    <name type="scientific">Paenibacillus methanolicus</name>
    <dbReference type="NCBI Taxonomy" id="582686"/>
    <lineage>
        <taxon>Bacteria</taxon>
        <taxon>Bacillati</taxon>
        <taxon>Bacillota</taxon>
        <taxon>Bacilli</taxon>
        <taxon>Bacillales</taxon>
        <taxon>Paenibacillaceae</taxon>
        <taxon>Paenibacillus</taxon>
    </lineage>
</organism>
<protein>
    <submittedName>
        <fullName evidence="1">Uncharacterized protein</fullName>
    </submittedName>
</protein>
<dbReference type="RefSeq" id="WP_148927133.1">
    <property type="nucleotide sequence ID" value="NZ_VNHS01000001.1"/>
</dbReference>
<sequence length="96" mass="11069">MATLTNIANETLIERMKRFYEQYRTTSNVEASFVNAKEALALTLLDDIGRYAEESNLDAIRMATAQWDEIRMMMQGSNDALKERLEREYKQAQGQG</sequence>
<dbReference type="OrthoDB" id="2661861at2"/>
<keyword evidence="2" id="KW-1185">Reference proteome</keyword>
<dbReference type="EMBL" id="VNHS01000001">
    <property type="protein sequence ID" value="TYP79019.1"/>
    <property type="molecule type" value="Genomic_DNA"/>
</dbReference>